<feature type="binding site" evidence="17">
    <location>
        <position position="6"/>
    </location>
    <ligand>
        <name>ATP</name>
        <dbReference type="ChEBI" id="CHEBI:30616"/>
    </ligand>
</feature>
<dbReference type="STRING" id="1802401.A3B21_02275"/>
<proteinExistence type="inferred from homology"/>
<reference evidence="20 21" key="1">
    <citation type="journal article" date="2016" name="Nat. Commun.">
        <title>Thousands of microbial genomes shed light on interconnected biogeochemical processes in an aquifer system.</title>
        <authorList>
            <person name="Anantharaman K."/>
            <person name="Brown C.T."/>
            <person name="Hug L.A."/>
            <person name="Sharon I."/>
            <person name="Castelle C.J."/>
            <person name="Probst A.J."/>
            <person name="Thomas B.C."/>
            <person name="Singh A."/>
            <person name="Wilkins M.J."/>
            <person name="Karaoz U."/>
            <person name="Brodie E.L."/>
            <person name="Williams K.H."/>
            <person name="Hubbard S.S."/>
            <person name="Banfield J.F."/>
        </authorList>
    </citation>
    <scope>NUCLEOTIDE SEQUENCE [LARGE SCALE GENOMIC DNA]</scope>
</reference>
<keyword evidence="18" id="KW-0479">Metal-binding</keyword>
<keyword evidence="4" id="KW-0444">Lipid biosynthesis</keyword>
<evidence type="ECO:0000256" key="14">
    <source>
        <dbReference type="ARBA" id="ARBA00023264"/>
    </source>
</evidence>
<dbReference type="InterPro" id="IPR036945">
    <property type="entry name" value="DAGK_sf"/>
</dbReference>
<name>A0A1F7UR74_9BACT</name>
<keyword evidence="5" id="KW-0808">Transferase</keyword>
<keyword evidence="8" id="KW-0418">Kinase</keyword>
<evidence type="ECO:0000256" key="5">
    <source>
        <dbReference type="ARBA" id="ARBA00022679"/>
    </source>
</evidence>
<dbReference type="EMBL" id="MGEJ01000014">
    <property type="protein sequence ID" value="OGL80177.1"/>
    <property type="molecule type" value="Genomic_DNA"/>
</dbReference>
<evidence type="ECO:0000256" key="7">
    <source>
        <dbReference type="ARBA" id="ARBA00022741"/>
    </source>
</evidence>
<feature type="binding site" evidence="17">
    <location>
        <position position="73"/>
    </location>
    <ligand>
        <name>ATP</name>
        <dbReference type="ChEBI" id="CHEBI:30616"/>
    </ligand>
</feature>
<organism evidence="20 21">
    <name type="scientific">Candidatus Uhrbacteria bacterium RIFCSPLOWO2_01_FULL_47_24</name>
    <dbReference type="NCBI Taxonomy" id="1802401"/>
    <lineage>
        <taxon>Bacteria</taxon>
        <taxon>Candidatus Uhriibacteriota</taxon>
    </lineage>
</organism>
<feature type="binding site" evidence="16">
    <location>
        <position position="66"/>
    </location>
    <ligand>
        <name>substrate</name>
    </ligand>
</feature>
<dbReference type="GO" id="GO:0046872">
    <property type="term" value="F:metal ion binding"/>
    <property type="evidence" value="ECO:0007669"/>
    <property type="project" value="UniProtKB-KW"/>
</dbReference>
<feature type="binding site" evidence="18">
    <location>
        <position position="73"/>
    </location>
    <ligand>
        <name>a divalent metal cation</name>
        <dbReference type="ChEBI" id="CHEBI:60240"/>
    </ligand>
</feature>
<keyword evidence="11" id="KW-0443">Lipid metabolism</keyword>
<evidence type="ECO:0000256" key="17">
    <source>
        <dbReference type="PIRSR" id="PIRSR600829-3"/>
    </source>
</evidence>
<evidence type="ECO:0000313" key="21">
    <source>
        <dbReference type="Proteomes" id="UP000176897"/>
    </source>
</evidence>
<dbReference type="Proteomes" id="UP000176897">
    <property type="component" value="Unassembled WGS sequence"/>
</dbReference>
<evidence type="ECO:0000256" key="1">
    <source>
        <dbReference type="ARBA" id="ARBA00004651"/>
    </source>
</evidence>
<feature type="binding site" evidence="17">
    <location>
        <position position="25"/>
    </location>
    <ligand>
        <name>ATP</name>
        <dbReference type="ChEBI" id="CHEBI:30616"/>
    </ligand>
</feature>
<dbReference type="CDD" id="cd14263">
    <property type="entry name" value="DAGK_IM_like"/>
    <property type="match status" value="1"/>
</dbReference>
<dbReference type="Pfam" id="PF01219">
    <property type="entry name" value="DAGK_prokar"/>
    <property type="match status" value="1"/>
</dbReference>
<keyword evidence="10 19" id="KW-1133">Transmembrane helix</keyword>
<dbReference type="GO" id="GO:0005886">
    <property type="term" value="C:plasma membrane"/>
    <property type="evidence" value="ECO:0007669"/>
    <property type="project" value="UniProtKB-SubCell"/>
</dbReference>
<keyword evidence="12 19" id="KW-0472">Membrane</keyword>
<evidence type="ECO:0000256" key="3">
    <source>
        <dbReference type="ARBA" id="ARBA00022475"/>
    </source>
</evidence>
<feature type="binding site" evidence="16">
    <location>
        <position position="6"/>
    </location>
    <ligand>
        <name>substrate</name>
    </ligand>
</feature>
<dbReference type="Gene3D" id="1.10.287.3610">
    <property type="match status" value="1"/>
</dbReference>
<evidence type="ECO:0000256" key="19">
    <source>
        <dbReference type="SAM" id="Phobius"/>
    </source>
</evidence>
<feature type="transmembrane region" description="Helical" evidence="19">
    <location>
        <begin position="93"/>
        <end position="117"/>
    </location>
</feature>
<dbReference type="InterPro" id="IPR000829">
    <property type="entry name" value="DAGK"/>
</dbReference>
<evidence type="ECO:0000256" key="16">
    <source>
        <dbReference type="PIRSR" id="PIRSR600829-2"/>
    </source>
</evidence>
<evidence type="ECO:0000256" key="13">
    <source>
        <dbReference type="ARBA" id="ARBA00023209"/>
    </source>
</evidence>
<dbReference type="AlphaFoldDB" id="A0A1F7UR74"/>
<feature type="binding site" evidence="17">
    <location>
        <position position="13"/>
    </location>
    <ligand>
        <name>ATP</name>
        <dbReference type="ChEBI" id="CHEBI:30616"/>
    </ligand>
</feature>
<evidence type="ECO:0000256" key="8">
    <source>
        <dbReference type="ARBA" id="ARBA00022777"/>
    </source>
</evidence>
<keyword evidence="7 17" id="KW-0547">Nucleotide-binding</keyword>
<comment type="subcellular location">
    <subcellularLocation>
        <location evidence="1">Cell membrane</location>
        <topology evidence="1">Multi-pass membrane protein</topology>
    </subcellularLocation>
</comment>
<evidence type="ECO:0000256" key="2">
    <source>
        <dbReference type="ARBA" id="ARBA00005967"/>
    </source>
</evidence>
<accession>A0A1F7UR74</accession>
<sequence>MLSLRRLFQSFRYAARGIVIAWKYEQSFRIQVAAALVIVALIFWFQLPLWQAIALLLLIILVLTLELINSILERFVDVFKPRIHPMVQEIKDLMAGAVLIASLGALIVGLLIFVPYFL</sequence>
<evidence type="ECO:0000256" key="10">
    <source>
        <dbReference type="ARBA" id="ARBA00022989"/>
    </source>
</evidence>
<protein>
    <recommendedName>
        <fullName evidence="22">Diacylglycerol kinase</fullName>
    </recommendedName>
</protein>
<evidence type="ECO:0000256" key="15">
    <source>
        <dbReference type="PIRSR" id="PIRSR600829-1"/>
    </source>
</evidence>
<keyword evidence="6 19" id="KW-0812">Transmembrane</keyword>
<evidence type="ECO:0000313" key="20">
    <source>
        <dbReference type="EMBL" id="OGL80177.1"/>
    </source>
</evidence>
<evidence type="ECO:0008006" key="22">
    <source>
        <dbReference type="Google" id="ProtNLM"/>
    </source>
</evidence>
<keyword evidence="13" id="KW-0594">Phospholipid biosynthesis</keyword>
<feature type="binding site" evidence="17">
    <location>
        <begin position="91"/>
        <end position="92"/>
    </location>
    <ligand>
        <name>ATP</name>
        <dbReference type="ChEBI" id="CHEBI:30616"/>
    </ligand>
</feature>
<dbReference type="GO" id="GO:0005524">
    <property type="term" value="F:ATP binding"/>
    <property type="evidence" value="ECO:0007669"/>
    <property type="project" value="UniProtKB-KW"/>
</dbReference>
<keyword evidence="18" id="KW-0460">Magnesium</keyword>
<keyword evidence="9 17" id="KW-0067">ATP-binding</keyword>
<evidence type="ECO:0000256" key="18">
    <source>
        <dbReference type="PIRSR" id="PIRSR600829-4"/>
    </source>
</evidence>
<evidence type="ECO:0000256" key="6">
    <source>
        <dbReference type="ARBA" id="ARBA00022692"/>
    </source>
</evidence>
<dbReference type="PANTHER" id="PTHR34299:SF1">
    <property type="entry name" value="DIACYLGLYCEROL KINASE"/>
    <property type="match status" value="1"/>
</dbReference>
<feature type="binding site" evidence="18">
    <location>
        <position position="25"/>
    </location>
    <ligand>
        <name>a divalent metal cation</name>
        <dbReference type="ChEBI" id="CHEBI:60240"/>
    </ligand>
</feature>
<evidence type="ECO:0000256" key="4">
    <source>
        <dbReference type="ARBA" id="ARBA00022516"/>
    </source>
</evidence>
<keyword evidence="14" id="KW-1208">Phospholipid metabolism</keyword>
<comment type="cofactor">
    <cofactor evidence="18">
        <name>Mg(2+)</name>
        <dbReference type="ChEBI" id="CHEBI:18420"/>
    </cofactor>
    <text evidence="18">Mn(2+), Zn(2+), Cd(2+) and Co(2+) support activity to lesser extents.</text>
</comment>
<dbReference type="GO" id="GO:0016301">
    <property type="term" value="F:kinase activity"/>
    <property type="evidence" value="ECO:0007669"/>
    <property type="project" value="UniProtKB-KW"/>
</dbReference>
<dbReference type="PANTHER" id="PTHR34299">
    <property type="entry name" value="DIACYLGLYCEROL KINASE"/>
    <property type="match status" value="1"/>
</dbReference>
<keyword evidence="3" id="KW-1003">Cell membrane</keyword>
<comment type="caution">
    <text evidence="20">The sequence shown here is derived from an EMBL/GenBank/DDBJ whole genome shotgun (WGS) entry which is preliminary data.</text>
</comment>
<gene>
    <name evidence="20" type="ORF">A3B21_02275</name>
</gene>
<evidence type="ECO:0000256" key="11">
    <source>
        <dbReference type="ARBA" id="ARBA00023098"/>
    </source>
</evidence>
<feature type="active site" description="Proton acceptor" evidence="15">
    <location>
        <position position="66"/>
    </location>
</feature>
<feature type="transmembrane region" description="Helical" evidence="19">
    <location>
        <begin position="28"/>
        <end position="47"/>
    </location>
</feature>
<feature type="transmembrane region" description="Helical" evidence="19">
    <location>
        <begin position="53"/>
        <end position="72"/>
    </location>
</feature>
<comment type="similarity">
    <text evidence="2">Belongs to the bacterial diacylglycerol kinase family.</text>
</comment>
<dbReference type="GO" id="GO:0008654">
    <property type="term" value="P:phospholipid biosynthetic process"/>
    <property type="evidence" value="ECO:0007669"/>
    <property type="project" value="UniProtKB-KW"/>
</dbReference>
<evidence type="ECO:0000256" key="9">
    <source>
        <dbReference type="ARBA" id="ARBA00022840"/>
    </source>
</evidence>
<evidence type="ECO:0000256" key="12">
    <source>
        <dbReference type="ARBA" id="ARBA00023136"/>
    </source>
</evidence>